<organism evidence="7 8">
    <name type="scientific">Enterococcus faecalis</name>
    <name type="common">Streptococcus faecalis</name>
    <dbReference type="NCBI Taxonomy" id="1351"/>
    <lineage>
        <taxon>Bacteria</taxon>
        <taxon>Bacillati</taxon>
        <taxon>Bacillota</taxon>
        <taxon>Bacilli</taxon>
        <taxon>Lactobacillales</taxon>
        <taxon>Enterococcaceae</taxon>
        <taxon>Enterococcus</taxon>
    </lineage>
</organism>
<comment type="subcellular location">
    <subcellularLocation>
        <location evidence="1">Cell membrane</location>
        <topology evidence="1">Multi-pass membrane protein</topology>
    </subcellularLocation>
</comment>
<feature type="non-terminal residue" evidence="7">
    <location>
        <position position="139"/>
    </location>
</feature>
<evidence type="ECO:0000256" key="5">
    <source>
        <dbReference type="SAM" id="Phobius"/>
    </source>
</evidence>
<dbReference type="RefSeq" id="WP_137273931.1">
    <property type="nucleotide sequence ID" value="NZ_SIYF01000097.1"/>
</dbReference>
<dbReference type="SUPFAM" id="SSF90123">
    <property type="entry name" value="ABC transporter transmembrane region"/>
    <property type="match status" value="1"/>
</dbReference>
<keyword evidence="7" id="KW-0547">Nucleotide-binding</keyword>
<proteinExistence type="predicted"/>
<dbReference type="GO" id="GO:0005524">
    <property type="term" value="F:ATP binding"/>
    <property type="evidence" value="ECO:0007669"/>
    <property type="project" value="UniProtKB-KW"/>
</dbReference>
<sequence>MIKLVKRMSLWSVFAAVLFMIVQIIADLYLPTLTSNIINDGVAKGDINYIWSTGVVMLGFSLISIVASIGNTFFATKESQSLGKKLRTDIYRKVENFSNNEFDKFGTASLITRTTNDVNQIQMVMQMFLRLMINAPLTV</sequence>
<reference evidence="7 8" key="1">
    <citation type="submission" date="2019-02" db="EMBL/GenBank/DDBJ databases">
        <title>Bacteria dissemination in different level of health care in South Africa: the effectiveness of infections prevention and control.</title>
        <authorList>
            <person name="Shobo C."/>
            <person name="Amoako D.G."/>
            <person name="Allam M."/>
            <person name="Ismail A."/>
            <person name="Bester L.A."/>
            <person name="Essack S.Y."/>
        </authorList>
    </citation>
    <scope>NUCLEOTIDE SEQUENCE [LARGE SCALE GENOMIC DNA]</scope>
    <source>
        <strain evidence="7 8">2SIL2</strain>
    </source>
</reference>
<dbReference type="AlphaFoldDB" id="A0A4U3MKC6"/>
<evidence type="ECO:0000256" key="2">
    <source>
        <dbReference type="ARBA" id="ARBA00022692"/>
    </source>
</evidence>
<keyword evidence="4 5" id="KW-0472">Membrane</keyword>
<evidence type="ECO:0000313" key="8">
    <source>
        <dbReference type="Proteomes" id="UP000305511"/>
    </source>
</evidence>
<dbReference type="Pfam" id="PF00664">
    <property type="entry name" value="ABC_membrane"/>
    <property type="match status" value="1"/>
</dbReference>
<feature type="transmembrane region" description="Helical" evidence="5">
    <location>
        <begin position="50"/>
        <end position="75"/>
    </location>
</feature>
<protein>
    <submittedName>
        <fullName evidence="7">ABC transporter ATP-binding protein</fullName>
    </submittedName>
</protein>
<dbReference type="Gene3D" id="1.20.1560.10">
    <property type="entry name" value="ABC transporter type 1, transmembrane domain"/>
    <property type="match status" value="1"/>
</dbReference>
<dbReference type="GO" id="GO:0140359">
    <property type="term" value="F:ABC-type transporter activity"/>
    <property type="evidence" value="ECO:0007669"/>
    <property type="project" value="InterPro"/>
</dbReference>
<dbReference type="InterPro" id="IPR036640">
    <property type="entry name" value="ABC1_TM_sf"/>
</dbReference>
<keyword evidence="7" id="KW-0067">ATP-binding</keyword>
<keyword evidence="2 5" id="KW-0812">Transmembrane</keyword>
<evidence type="ECO:0000256" key="3">
    <source>
        <dbReference type="ARBA" id="ARBA00022989"/>
    </source>
</evidence>
<name>A0A4U3MKC6_ENTFL</name>
<dbReference type="EMBL" id="SIYF01000097">
    <property type="protein sequence ID" value="TKK89199.1"/>
    <property type="molecule type" value="Genomic_DNA"/>
</dbReference>
<dbReference type="InterPro" id="IPR011527">
    <property type="entry name" value="ABC1_TM_dom"/>
</dbReference>
<evidence type="ECO:0000313" key="7">
    <source>
        <dbReference type="EMBL" id="TKK89199.1"/>
    </source>
</evidence>
<gene>
    <name evidence="7" type="ORF">EY666_04720</name>
</gene>
<comment type="caution">
    <text evidence="7">The sequence shown here is derived from an EMBL/GenBank/DDBJ whole genome shotgun (WGS) entry which is preliminary data.</text>
</comment>
<dbReference type="GO" id="GO:0005886">
    <property type="term" value="C:plasma membrane"/>
    <property type="evidence" value="ECO:0007669"/>
    <property type="project" value="UniProtKB-SubCell"/>
</dbReference>
<dbReference type="Proteomes" id="UP000305511">
    <property type="component" value="Unassembled WGS sequence"/>
</dbReference>
<evidence type="ECO:0000259" key="6">
    <source>
        <dbReference type="PROSITE" id="PS50929"/>
    </source>
</evidence>
<accession>A0A4U3MKC6</accession>
<evidence type="ECO:0000256" key="4">
    <source>
        <dbReference type="ARBA" id="ARBA00023136"/>
    </source>
</evidence>
<dbReference type="PROSITE" id="PS50929">
    <property type="entry name" value="ABC_TM1F"/>
    <property type="match status" value="1"/>
</dbReference>
<evidence type="ECO:0000256" key="1">
    <source>
        <dbReference type="ARBA" id="ARBA00004651"/>
    </source>
</evidence>
<keyword evidence="3 5" id="KW-1133">Transmembrane helix</keyword>
<feature type="domain" description="ABC transmembrane type-1" evidence="6">
    <location>
        <begin position="14"/>
        <end position="139"/>
    </location>
</feature>